<protein>
    <submittedName>
        <fullName evidence="2">Acylaminoacyl-peptidase</fullName>
    </submittedName>
</protein>
<evidence type="ECO:0000313" key="2">
    <source>
        <dbReference type="WBParaSite" id="JU765_v2.g19134.t2"/>
    </source>
</evidence>
<dbReference type="Proteomes" id="UP000887576">
    <property type="component" value="Unplaced"/>
</dbReference>
<sequence length="537" mass="60754">MKKDLKVNQVALVNSEDLSVLSRVDSTNSENDGQTTVFSPDGKLSAVFSVVTEEKDKKYFVRIVDNTRNVDVHVFNLTSKKLHGKVHISSEFGTNIVDNTRNVDVNVFNLTSKKLHGKVHISSEFGTNVFSNSGKYLLYTAERDSKPVDFFDADLDKKKEKKADEKEEAKEQIGDKYLWKESFGEQVVDPVLCLLTVATGEIKVLDTVPRHLFPVEKLFSHDESSVLFAAIDAPYYKLGFRFCTNRHYSIGSVNLHNHEFDMIAEKMIGLNILRMSDEGVLYGLARSNDKQSHQGSYSFYKIDREEGKVEKVQTQDIFLPTVQRRVFTKNGKFIFTALDAAFMKVFSFDLKTRKLEILKPEDVSQTVLDVYENYILFKQLNGHKIAIFGGSHGGFLVSHLAGKYPDKFKAIIALNPVLNIRTMFDITDIPDWCAFEAYGKPLLTGPLAGEANAEMVAKSPIATAHKIRSPFLLIIGGKDLRVAPHFRTFLRELRINGVTNKVLYYPESNHALEEVEVDADLQINTILWIKEHLGLEK</sequence>
<evidence type="ECO:0000313" key="1">
    <source>
        <dbReference type="Proteomes" id="UP000887576"/>
    </source>
</evidence>
<organism evidence="1 2">
    <name type="scientific">Panagrolaimus sp. JU765</name>
    <dbReference type="NCBI Taxonomy" id="591449"/>
    <lineage>
        <taxon>Eukaryota</taxon>
        <taxon>Metazoa</taxon>
        <taxon>Ecdysozoa</taxon>
        <taxon>Nematoda</taxon>
        <taxon>Chromadorea</taxon>
        <taxon>Rhabditida</taxon>
        <taxon>Tylenchina</taxon>
        <taxon>Panagrolaimomorpha</taxon>
        <taxon>Panagrolaimoidea</taxon>
        <taxon>Panagrolaimidae</taxon>
        <taxon>Panagrolaimus</taxon>
    </lineage>
</organism>
<dbReference type="WBParaSite" id="JU765_v2.g19134.t2">
    <property type="protein sequence ID" value="JU765_v2.g19134.t2"/>
    <property type="gene ID" value="JU765_v2.g19134"/>
</dbReference>
<proteinExistence type="predicted"/>
<name>A0AC34QT86_9BILA</name>
<reference evidence="2" key="1">
    <citation type="submission" date="2022-11" db="UniProtKB">
        <authorList>
            <consortium name="WormBaseParasite"/>
        </authorList>
    </citation>
    <scope>IDENTIFICATION</scope>
</reference>
<accession>A0AC34QT86</accession>